<proteinExistence type="predicted"/>
<dbReference type="InterPro" id="IPR055170">
    <property type="entry name" value="GFO_IDH_MocA-like_dom"/>
</dbReference>
<dbReference type="EMBL" id="CP118101">
    <property type="protein sequence ID" value="WDH83167.1"/>
    <property type="molecule type" value="Genomic_DNA"/>
</dbReference>
<dbReference type="PANTHER" id="PTHR43054">
    <property type="match status" value="1"/>
</dbReference>
<reference evidence="3" key="1">
    <citation type="submission" date="2023-02" db="EMBL/GenBank/DDBJ databases">
        <title>Pathogen: clinical or host-associated sample.</title>
        <authorList>
            <person name="Hergert J."/>
            <person name="Casey R."/>
            <person name="Wagner J."/>
            <person name="Young E.L."/>
            <person name="Oakeson K.F."/>
        </authorList>
    </citation>
    <scope>NUCLEOTIDE SEQUENCE</scope>
    <source>
        <strain evidence="3">2022CK-00830</strain>
    </source>
</reference>
<dbReference type="SUPFAM" id="SSF51735">
    <property type="entry name" value="NAD(P)-binding Rossmann-fold domains"/>
    <property type="match status" value="1"/>
</dbReference>
<organism evidence="3 4">
    <name type="scientific">Paenibacillus urinalis</name>
    <dbReference type="NCBI Taxonomy" id="521520"/>
    <lineage>
        <taxon>Bacteria</taxon>
        <taxon>Bacillati</taxon>
        <taxon>Bacillota</taxon>
        <taxon>Bacilli</taxon>
        <taxon>Bacillales</taxon>
        <taxon>Paenibacillaceae</taxon>
        <taxon>Paenibacillus</taxon>
    </lineage>
</organism>
<dbReference type="Pfam" id="PF22725">
    <property type="entry name" value="GFO_IDH_MocA_C3"/>
    <property type="match status" value="1"/>
</dbReference>
<evidence type="ECO:0000313" key="3">
    <source>
        <dbReference type="EMBL" id="WDH83167.1"/>
    </source>
</evidence>
<gene>
    <name evidence="3" type="ORF">PUW23_02655</name>
</gene>
<evidence type="ECO:0000313" key="4">
    <source>
        <dbReference type="Proteomes" id="UP001220962"/>
    </source>
</evidence>
<dbReference type="Gene3D" id="3.40.50.720">
    <property type="entry name" value="NAD(P)-binding Rossmann-like Domain"/>
    <property type="match status" value="1"/>
</dbReference>
<dbReference type="GO" id="GO:0000166">
    <property type="term" value="F:nucleotide binding"/>
    <property type="evidence" value="ECO:0007669"/>
    <property type="project" value="InterPro"/>
</dbReference>
<evidence type="ECO:0000259" key="1">
    <source>
        <dbReference type="Pfam" id="PF01408"/>
    </source>
</evidence>
<feature type="domain" description="Gfo/Idh/MocA-like oxidoreductase N-terminal" evidence="1">
    <location>
        <begin position="2"/>
        <end position="119"/>
    </location>
</feature>
<dbReference type="PANTHER" id="PTHR43054:SF1">
    <property type="entry name" value="SCYLLO-INOSITOL 2-DEHYDROGENASE (NADP(+)) IOLU"/>
    <property type="match status" value="1"/>
</dbReference>
<dbReference type="SUPFAM" id="SSF55347">
    <property type="entry name" value="Glyceraldehyde-3-phosphate dehydrogenase-like, C-terminal domain"/>
    <property type="match status" value="1"/>
</dbReference>
<protein>
    <submittedName>
        <fullName evidence="3">Gfo/Idh/MocA family oxidoreductase</fullName>
    </submittedName>
</protein>
<dbReference type="Proteomes" id="UP001220962">
    <property type="component" value="Chromosome"/>
</dbReference>
<evidence type="ECO:0000259" key="2">
    <source>
        <dbReference type="Pfam" id="PF22725"/>
    </source>
</evidence>
<name>A0AAX3N3G1_9BACL</name>
<feature type="domain" description="GFO/IDH/MocA-like oxidoreductase" evidence="2">
    <location>
        <begin position="138"/>
        <end position="247"/>
    </location>
</feature>
<dbReference type="AlphaFoldDB" id="A0AAX3N3G1"/>
<dbReference type="Pfam" id="PF01408">
    <property type="entry name" value="GFO_IDH_MocA"/>
    <property type="match status" value="1"/>
</dbReference>
<dbReference type="InterPro" id="IPR000683">
    <property type="entry name" value="Gfo/Idh/MocA-like_OxRdtase_N"/>
</dbReference>
<dbReference type="InterPro" id="IPR036291">
    <property type="entry name" value="NAD(P)-bd_dom_sf"/>
</dbReference>
<dbReference type="RefSeq" id="WP_274359362.1">
    <property type="nucleotide sequence ID" value="NZ_CP118101.1"/>
</dbReference>
<accession>A0AAX3N3G1</accession>
<dbReference type="Gene3D" id="3.30.360.10">
    <property type="entry name" value="Dihydrodipicolinate Reductase, domain 2"/>
    <property type="match status" value="1"/>
</dbReference>
<sequence length="327" mass="36372">MVRFGIIGTNKITVQFIEAASTLPDFKLTAVYSRTEERGREFAEQHGAEHVFTDLEEMAQSDVLDAVYIASPNSYHSKQAVLLMQHGKHILCEKPMASNSKELADMVAAAEANKVVLMEAMKSTLMPGFKAMQEHLLKLGQVRKYMVNYCQYSSRYDAYKQGDIQNAFKPEFSNGSLMDIGIYCIYPMVVLFGQPENVKATSVMLESGVDGEGSIVLQYKDMEGVISYSKITNSYLPSEIQGEEGSMIIDHINAPGSVTLRYRNGDSLQISERSEAPAMKYEAAEFIGLIQSGELQSANNSHQHSSITMEIMDTVRKQIGLVYPADR</sequence>